<evidence type="ECO:0000256" key="1">
    <source>
        <dbReference type="SAM" id="Phobius"/>
    </source>
</evidence>
<evidence type="ECO:0000313" key="3">
    <source>
        <dbReference type="EMBL" id="KZT70833.1"/>
    </source>
</evidence>
<dbReference type="PANTHER" id="PTHR40465">
    <property type="entry name" value="CHROMOSOME 1, WHOLE GENOME SHOTGUN SEQUENCE"/>
    <property type="match status" value="1"/>
</dbReference>
<protein>
    <recommendedName>
        <fullName evidence="2">DUF6534 domain-containing protein</fullName>
    </recommendedName>
</protein>
<dbReference type="OrthoDB" id="2953893at2759"/>
<sequence length="324" mass="35978">MATPPQSELRRLVGPPLIGLILDWALTGVLTNQAYLYHVYFAHDRPWLQCLVYVTVVFEWVQTGLLTENAFFSYVENYGNYADLVPNRNAWFSAAIMCAIVSLAVQAFYAWRIFLLGRSCFLVIVVGVLSLMQAGAGIAFGIMLKHSNATITESVDFKPALVTWLVGSAAADVTIAVSMTALMLRRKTGFGTPTDRTVDKLIQLTVETGTITATVAVLELALCLALPNQDYYVVPAQVLSKLYANALLTTLNNRALLKHKDYRSTSTRPSGRRHLSHELDFHHQPDESQSTDLADRFTSIIHLVDLDLRGKWSKDDEGQRTTAP</sequence>
<accession>A0A165RJI4</accession>
<dbReference type="STRING" id="1314783.A0A165RJI4"/>
<dbReference type="EMBL" id="KV429049">
    <property type="protein sequence ID" value="KZT70833.1"/>
    <property type="molecule type" value="Genomic_DNA"/>
</dbReference>
<keyword evidence="1" id="KW-0812">Transmembrane</keyword>
<evidence type="ECO:0000313" key="4">
    <source>
        <dbReference type="Proteomes" id="UP000076727"/>
    </source>
</evidence>
<dbReference type="Pfam" id="PF20152">
    <property type="entry name" value="DUF6534"/>
    <property type="match status" value="1"/>
</dbReference>
<proteinExistence type="predicted"/>
<keyword evidence="4" id="KW-1185">Reference proteome</keyword>
<keyword evidence="1" id="KW-0472">Membrane</keyword>
<gene>
    <name evidence="3" type="ORF">DAEQUDRAFT_724981</name>
</gene>
<feature type="domain" description="DUF6534" evidence="2">
    <location>
        <begin position="168"/>
        <end position="255"/>
    </location>
</feature>
<dbReference type="AlphaFoldDB" id="A0A165RJI4"/>
<reference evidence="3 4" key="1">
    <citation type="journal article" date="2016" name="Mol. Biol. Evol.">
        <title>Comparative Genomics of Early-Diverging Mushroom-Forming Fungi Provides Insights into the Origins of Lignocellulose Decay Capabilities.</title>
        <authorList>
            <person name="Nagy L.G."/>
            <person name="Riley R."/>
            <person name="Tritt A."/>
            <person name="Adam C."/>
            <person name="Daum C."/>
            <person name="Floudas D."/>
            <person name="Sun H."/>
            <person name="Yadav J.S."/>
            <person name="Pangilinan J."/>
            <person name="Larsson K.H."/>
            <person name="Matsuura K."/>
            <person name="Barry K."/>
            <person name="Labutti K."/>
            <person name="Kuo R."/>
            <person name="Ohm R.A."/>
            <person name="Bhattacharya S.S."/>
            <person name="Shirouzu T."/>
            <person name="Yoshinaga Y."/>
            <person name="Martin F.M."/>
            <person name="Grigoriev I.V."/>
            <person name="Hibbett D.S."/>
        </authorList>
    </citation>
    <scope>NUCLEOTIDE SEQUENCE [LARGE SCALE GENOMIC DNA]</scope>
    <source>
        <strain evidence="3 4">L-15889</strain>
    </source>
</reference>
<evidence type="ECO:0000259" key="2">
    <source>
        <dbReference type="Pfam" id="PF20152"/>
    </source>
</evidence>
<organism evidence="3 4">
    <name type="scientific">Daedalea quercina L-15889</name>
    <dbReference type="NCBI Taxonomy" id="1314783"/>
    <lineage>
        <taxon>Eukaryota</taxon>
        <taxon>Fungi</taxon>
        <taxon>Dikarya</taxon>
        <taxon>Basidiomycota</taxon>
        <taxon>Agaricomycotina</taxon>
        <taxon>Agaricomycetes</taxon>
        <taxon>Polyporales</taxon>
        <taxon>Fomitopsis</taxon>
    </lineage>
</organism>
<keyword evidence="1" id="KW-1133">Transmembrane helix</keyword>
<dbReference type="InterPro" id="IPR045339">
    <property type="entry name" value="DUF6534"/>
</dbReference>
<feature type="transmembrane region" description="Helical" evidence="1">
    <location>
        <begin position="164"/>
        <end position="184"/>
    </location>
</feature>
<dbReference type="Proteomes" id="UP000076727">
    <property type="component" value="Unassembled WGS sequence"/>
</dbReference>
<feature type="transmembrane region" description="Helical" evidence="1">
    <location>
        <begin position="121"/>
        <end position="144"/>
    </location>
</feature>
<feature type="transmembrane region" description="Helical" evidence="1">
    <location>
        <begin position="12"/>
        <end position="31"/>
    </location>
</feature>
<feature type="transmembrane region" description="Helical" evidence="1">
    <location>
        <begin position="90"/>
        <end position="109"/>
    </location>
</feature>
<dbReference type="PANTHER" id="PTHR40465:SF1">
    <property type="entry name" value="DUF6534 DOMAIN-CONTAINING PROTEIN"/>
    <property type="match status" value="1"/>
</dbReference>
<name>A0A165RJI4_9APHY</name>